<sequence>MKMKIATLLLSLVMFAVATEPKIVNPGAPGKPTENIDPETAIAIANTSYTNADVSFLQGMIVHHNQALIMSELAPTRTNSPSIIDLAGRIEASQEDEMNFMDGWLEERGENVSMGMDHSMGMHVKMAGMATPQQLKQLEESDGTTFDRLFLNLMINHHDGAIKMVAELRKQSGSAYDPVLNEFVSDLVNDQGVEIERMNGLLVGLSDDPRSGLKGGLKYAEEAILNLELVKSLDKPVGFYDPNNPALRGSDSAKSSEEKENMSLEERSVKLRSPMFSFSNTDMAFSGNLLVAGSYHGFNMYELDDNGVPNLVTSAVCPGGQGDVSIVGDLLIMSVEETRGRVDCGLEGVGTDASMDRFRGIRIFDISDITNPMQVGAVQTCRGSHTHSVVAGPTADNKIVVYNSGTGRIRDDEEMESCIDDIGDTRTALFRIDVIEIPINNPSASKIVSSPAVFADEETGQLAGLWRGGDHGDPYKTQTTRMTNQCHDITVFPTKNLAAGACSGNGILFDISDPYSPTRIDVVTDTGFAYWHSATFNNDGTKVIFTDEWGGGGRPRCRAWDPLNWGADAIYDIVDNELVYKSHYKMPAPQLESENCVAHNGSIIPVPGKDIFAQAWYQGGISIIDFSDSSNPKEIAYFDRGPVLEDELVTGGYWSVYFYEGTLYGTEIARGLDVFKLLPSEFLSEEEINLAESARPVVGPKRLFNPQQQIPMEWPKSASD</sequence>
<organism evidence="4 5">
    <name type="scientific">SAR86 cluster bacterium</name>
    <dbReference type="NCBI Taxonomy" id="2030880"/>
    <lineage>
        <taxon>Bacteria</taxon>
        <taxon>Pseudomonadati</taxon>
        <taxon>Pseudomonadota</taxon>
        <taxon>Gammaproteobacteria</taxon>
        <taxon>SAR86 cluster</taxon>
    </lineage>
</organism>
<protein>
    <submittedName>
        <fullName evidence="4">DUF305 domain-containing protein</fullName>
    </submittedName>
</protein>
<dbReference type="Gene3D" id="1.20.1260.10">
    <property type="match status" value="1"/>
</dbReference>
<dbReference type="PANTHER" id="PTHR36933">
    <property type="entry name" value="SLL0788 PROTEIN"/>
    <property type="match status" value="1"/>
</dbReference>
<feature type="compositionally biased region" description="Basic and acidic residues" evidence="1">
    <location>
        <begin position="254"/>
        <end position="266"/>
    </location>
</feature>
<accession>A0A520MZC4</accession>
<evidence type="ECO:0000313" key="4">
    <source>
        <dbReference type="EMBL" id="RZO26565.1"/>
    </source>
</evidence>
<dbReference type="Proteomes" id="UP000315825">
    <property type="component" value="Unassembled WGS sequence"/>
</dbReference>
<evidence type="ECO:0000256" key="1">
    <source>
        <dbReference type="SAM" id="MobiDB-lite"/>
    </source>
</evidence>
<dbReference type="AlphaFoldDB" id="A0A520MZC4"/>
<keyword evidence="2" id="KW-0732">Signal</keyword>
<proteinExistence type="predicted"/>
<evidence type="ECO:0000259" key="3">
    <source>
        <dbReference type="Pfam" id="PF03713"/>
    </source>
</evidence>
<dbReference type="InterPro" id="IPR012347">
    <property type="entry name" value="Ferritin-like"/>
</dbReference>
<feature type="chain" id="PRO_5022061487" evidence="2">
    <location>
        <begin position="19"/>
        <end position="720"/>
    </location>
</feature>
<dbReference type="EMBL" id="SHBE01000003">
    <property type="protein sequence ID" value="RZO26565.1"/>
    <property type="molecule type" value="Genomic_DNA"/>
</dbReference>
<name>A0A520MZC4_9GAMM</name>
<comment type="caution">
    <text evidence="4">The sequence shown here is derived from an EMBL/GenBank/DDBJ whole genome shotgun (WGS) entry which is preliminary data.</text>
</comment>
<evidence type="ECO:0000313" key="5">
    <source>
        <dbReference type="Proteomes" id="UP000315825"/>
    </source>
</evidence>
<feature type="domain" description="DUF305" evidence="3">
    <location>
        <begin position="53"/>
        <end position="202"/>
    </location>
</feature>
<dbReference type="InterPro" id="IPR005183">
    <property type="entry name" value="DUF305_CopM-like"/>
</dbReference>
<evidence type="ECO:0000256" key="2">
    <source>
        <dbReference type="SAM" id="SignalP"/>
    </source>
</evidence>
<dbReference type="SUPFAM" id="SSF75011">
    <property type="entry name" value="3-carboxy-cis,cis-mucoante lactonizing enzyme"/>
    <property type="match status" value="1"/>
</dbReference>
<dbReference type="PANTHER" id="PTHR36933:SF1">
    <property type="entry name" value="SLL0788 PROTEIN"/>
    <property type="match status" value="1"/>
</dbReference>
<feature type="signal peptide" evidence="2">
    <location>
        <begin position="1"/>
        <end position="18"/>
    </location>
</feature>
<gene>
    <name evidence="4" type="ORF">EVA92_02135</name>
</gene>
<dbReference type="Pfam" id="PF03713">
    <property type="entry name" value="DUF305"/>
    <property type="match status" value="1"/>
</dbReference>
<reference evidence="4 5" key="1">
    <citation type="submission" date="2019-02" db="EMBL/GenBank/DDBJ databases">
        <title>Prokaryotic population dynamics and viral predation in marine succession experiment using metagenomics: the confinement effect.</title>
        <authorList>
            <person name="Haro-Moreno J.M."/>
            <person name="Rodriguez-Valera F."/>
            <person name="Lopez-Perez M."/>
        </authorList>
    </citation>
    <scope>NUCLEOTIDE SEQUENCE [LARGE SCALE GENOMIC DNA]</scope>
    <source>
        <strain evidence="4">MED-G159</strain>
    </source>
</reference>
<feature type="region of interest" description="Disordered" evidence="1">
    <location>
        <begin position="244"/>
        <end position="266"/>
    </location>
</feature>